<organism evidence="1 6">
    <name type="scientific">Bacteroides caccae</name>
    <dbReference type="NCBI Taxonomy" id="47678"/>
    <lineage>
        <taxon>Bacteria</taxon>
        <taxon>Pseudomonadati</taxon>
        <taxon>Bacteroidota</taxon>
        <taxon>Bacteroidia</taxon>
        <taxon>Bacteroidales</taxon>
        <taxon>Bacteroidaceae</taxon>
        <taxon>Bacteroides</taxon>
    </lineage>
</organism>
<dbReference type="RefSeq" id="WP_055173724.1">
    <property type="nucleotide sequence ID" value="NZ_CACRTB010000035.1"/>
</dbReference>
<reference evidence="9 10" key="3">
    <citation type="journal article" date="2019" name="Nat. Med.">
        <title>A library of human gut bacterial isolates paired with longitudinal multiomics data enables mechanistic microbiome research.</title>
        <authorList>
            <person name="Poyet M."/>
            <person name="Groussin M."/>
            <person name="Gibbons S.M."/>
            <person name="Avila-Pacheco J."/>
            <person name="Jiang X."/>
            <person name="Kearney S.M."/>
            <person name="Perrotta A.R."/>
            <person name="Berdy B."/>
            <person name="Zhao S."/>
            <person name="Lieberman T.D."/>
            <person name="Swanson P.K."/>
            <person name="Smith M."/>
            <person name="Roesemann S."/>
            <person name="Alexander J.E."/>
            <person name="Rich S.A."/>
            <person name="Livny J."/>
            <person name="Vlamakis H."/>
            <person name="Clish C."/>
            <person name="Bullock K."/>
            <person name="Deik A."/>
            <person name="Scott J."/>
            <person name="Pierce K.A."/>
            <person name="Xavier R.J."/>
            <person name="Alm E.J."/>
        </authorList>
    </citation>
    <scope>NUCLEOTIDE SEQUENCE [LARGE SCALE GENOMIC DNA]</scope>
    <source>
        <strain evidence="4 9">BIOML-A19</strain>
        <strain evidence="3 10">BIOML-A21</strain>
    </source>
</reference>
<dbReference type="Proteomes" id="UP000284205">
    <property type="component" value="Unassembled WGS sequence"/>
</dbReference>
<evidence type="ECO:0000313" key="5">
    <source>
        <dbReference type="EMBL" id="RGR67349.1"/>
    </source>
</evidence>
<dbReference type="Pfam" id="PF10678">
    <property type="entry name" value="DUF2492"/>
    <property type="match status" value="1"/>
</dbReference>
<evidence type="ECO:0000313" key="3">
    <source>
        <dbReference type="EMBL" id="KAA5489257.1"/>
    </source>
</evidence>
<protein>
    <submittedName>
        <fullName evidence="3">DUF2492 family protein</fullName>
    </submittedName>
    <submittedName>
        <fullName evidence="1">Protein of uncharacterized function (DUF2492)</fullName>
    </submittedName>
</protein>
<sequence length="77" mass="8911">MEQLHAHEVLHMMKGNSYSELSLKKAISEKFGEDQRFYTCSAENMDIDELIDFLKMKGKFMSTDEGFTVDTTKVCNH</sequence>
<dbReference type="EMBL" id="QRUO01000022">
    <property type="protein sequence ID" value="RGR67349.1"/>
    <property type="molecule type" value="Genomic_DNA"/>
</dbReference>
<dbReference type="AlphaFoldDB" id="A0A174UGM6"/>
<dbReference type="Proteomes" id="UP000368418">
    <property type="component" value="Unassembled WGS sequence"/>
</dbReference>
<evidence type="ECO:0000313" key="7">
    <source>
        <dbReference type="Proteomes" id="UP000095725"/>
    </source>
</evidence>
<dbReference type="EMBL" id="VVYF01000017">
    <property type="protein sequence ID" value="KAA5489257.1"/>
    <property type="molecule type" value="Genomic_DNA"/>
</dbReference>
<dbReference type="NCBIfam" id="TIGR03853">
    <property type="entry name" value="matur_matur"/>
    <property type="match status" value="1"/>
</dbReference>
<dbReference type="EMBL" id="CZAI01000015">
    <property type="protein sequence ID" value="CUQ19277.1"/>
    <property type="molecule type" value="Genomic_DNA"/>
</dbReference>
<accession>A0A174UGM6</accession>
<reference evidence="6 7" key="1">
    <citation type="submission" date="2015-09" db="EMBL/GenBank/DDBJ databases">
        <authorList>
            <consortium name="Pathogen Informatics"/>
        </authorList>
    </citation>
    <scope>NUCLEOTIDE SEQUENCE [LARGE SCALE GENOMIC DNA]</scope>
    <source>
        <strain evidence="1 6">2789STDY5834880</strain>
        <strain evidence="2 7">2789STDY5834946</strain>
    </source>
</reference>
<dbReference type="STRING" id="47678.ERS852494_04249"/>
<reference evidence="5 8" key="2">
    <citation type="submission" date="2018-08" db="EMBL/GenBank/DDBJ databases">
        <title>A genome reference for cultivated species of the human gut microbiota.</title>
        <authorList>
            <person name="Zou Y."/>
            <person name="Xue W."/>
            <person name="Luo G."/>
        </authorList>
    </citation>
    <scope>NUCLEOTIDE SEQUENCE [LARGE SCALE GENOMIC DNA]</scope>
    <source>
        <strain evidence="5 8">AF24-29LB</strain>
    </source>
</reference>
<name>A0A174UGM6_9BACE</name>
<dbReference type="EMBL" id="VVYD01000012">
    <property type="protein sequence ID" value="KAA5497494.1"/>
    <property type="molecule type" value="Genomic_DNA"/>
</dbReference>
<dbReference type="Proteomes" id="UP000095657">
    <property type="component" value="Unassembled WGS sequence"/>
</dbReference>
<dbReference type="Proteomes" id="UP000095725">
    <property type="component" value="Unassembled WGS sequence"/>
</dbReference>
<evidence type="ECO:0000313" key="6">
    <source>
        <dbReference type="Proteomes" id="UP000095657"/>
    </source>
</evidence>
<dbReference type="InterPro" id="IPR019620">
    <property type="entry name" value="Metal-bd_prot_put"/>
</dbReference>
<dbReference type="Proteomes" id="UP000491168">
    <property type="component" value="Unassembled WGS sequence"/>
</dbReference>
<dbReference type="EMBL" id="CZBL01000024">
    <property type="protein sequence ID" value="CUQ53239.1"/>
    <property type="molecule type" value="Genomic_DNA"/>
</dbReference>
<proteinExistence type="predicted"/>
<evidence type="ECO:0000313" key="8">
    <source>
        <dbReference type="Proteomes" id="UP000284205"/>
    </source>
</evidence>
<gene>
    <name evidence="5" type="ORF">DWY26_18480</name>
    <name evidence="1" type="ORF">ERS852494_04249</name>
    <name evidence="2" type="ORF">ERS852558_04250</name>
    <name evidence="4" type="ORF">F2Y31_13770</name>
    <name evidence="3" type="ORF">F2Y35_16250</name>
</gene>
<evidence type="ECO:0000313" key="9">
    <source>
        <dbReference type="Proteomes" id="UP000368418"/>
    </source>
</evidence>
<evidence type="ECO:0000313" key="4">
    <source>
        <dbReference type="EMBL" id="KAA5497494.1"/>
    </source>
</evidence>
<evidence type="ECO:0000313" key="1">
    <source>
        <dbReference type="EMBL" id="CUQ19277.1"/>
    </source>
</evidence>
<evidence type="ECO:0000313" key="10">
    <source>
        <dbReference type="Proteomes" id="UP000491168"/>
    </source>
</evidence>
<evidence type="ECO:0000313" key="2">
    <source>
        <dbReference type="EMBL" id="CUQ53239.1"/>
    </source>
</evidence>